<keyword evidence="3" id="KW-1185">Reference proteome</keyword>
<dbReference type="InterPro" id="IPR000182">
    <property type="entry name" value="GNAT_dom"/>
</dbReference>
<dbReference type="EMBL" id="MAJZ01000571">
    <property type="protein sequence ID" value="OCH75087.1"/>
    <property type="molecule type" value="Genomic_DNA"/>
</dbReference>
<reference evidence="3" key="1">
    <citation type="submission" date="2016-06" db="EMBL/GenBank/DDBJ databases">
        <authorList>
            <person name="Hehemann J.-H."/>
            <person name="Arevalo P."/>
            <person name="Datta M.S."/>
            <person name="Polz M.F."/>
        </authorList>
    </citation>
    <scope>NUCLEOTIDE SEQUENCE [LARGE SCALE GENOMIC DNA]</scope>
    <source>
        <strain evidence="3">9CSC122</strain>
    </source>
</reference>
<sequence length="168" mass="18417">MLIRTEAPADILPIARLVKSAFETEAEANLVMKLRENSHLTLSLVACNDEGEVVGHAMFSPVSVEGEDCHWQGLAPVCVKEGFRNQGIAESLVKEGLSSLLEFGYPVCVVLGDPNYYSRFGFVSAKEKGFKCKWEVPDGAFQIAELAENQLASRSGLIEYCPEFDELG</sequence>
<dbReference type="Gene3D" id="3.40.630.30">
    <property type="match status" value="1"/>
</dbReference>
<dbReference type="InterPro" id="IPR016181">
    <property type="entry name" value="Acyl_CoA_acyltransferase"/>
</dbReference>
<dbReference type="AlphaFoldDB" id="A0A1B9QY15"/>
<gene>
    <name evidence="2" type="ORF">A6E14_11605</name>
</gene>
<evidence type="ECO:0000259" key="1">
    <source>
        <dbReference type="PROSITE" id="PS51186"/>
    </source>
</evidence>
<organism evidence="2 3">
    <name type="scientific">Vibrio genomosp. F10</name>
    <dbReference type="NCBI Taxonomy" id="723171"/>
    <lineage>
        <taxon>Bacteria</taxon>
        <taxon>Pseudomonadati</taxon>
        <taxon>Pseudomonadota</taxon>
        <taxon>Gammaproteobacteria</taxon>
        <taxon>Vibrionales</taxon>
        <taxon>Vibrionaceae</taxon>
        <taxon>Vibrio</taxon>
    </lineage>
</organism>
<dbReference type="PROSITE" id="PS51186">
    <property type="entry name" value="GNAT"/>
    <property type="match status" value="1"/>
</dbReference>
<accession>A0A1B9QY15</accession>
<evidence type="ECO:0000313" key="2">
    <source>
        <dbReference type="EMBL" id="OCH75087.1"/>
    </source>
</evidence>
<evidence type="ECO:0000313" key="3">
    <source>
        <dbReference type="Proteomes" id="UP000093173"/>
    </source>
</evidence>
<feature type="domain" description="N-acetyltransferase" evidence="1">
    <location>
        <begin position="1"/>
        <end position="148"/>
    </location>
</feature>
<protein>
    <submittedName>
        <fullName evidence="2">Acetyltransferase</fullName>
    </submittedName>
</protein>
<dbReference type="CDD" id="cd04301">
    <property type="entry name" value="NAT_SF"/>
    <property type="match status" value="1"/>
</dbReference>
<dbReference type="RefSeq" id="WP_017039571.1">
    <property type="nucleotide sequence ID" value="NZ_JBNGCH010000571.1"/>
</dbReference>
<dbReference type="Proteomes" id="UP000093173">
    <property type="component" value="Unassembled WGS sequence"/>
</dbReference>
<name>A0A1B9QY15_9VIBR</name>
<dbReference type="Pfam" id="PF13527">
    <property type="entry name" value="Acetyltransf_9"/>
    <property type="match status" value="1"/>
</dbReference>
<dbReference type="SUPFAM" id="SSF55729">
    <property type="entry name" value="Acyl-CoA N-acyltransferases (Nat)"/>
    <property type="match status" value="1"/>
</dbReference>
<keyword evidence="2" id="KW-0808">Transferase</keyword>
<proteinExistence type="predicted"/>
<dbReference type="GO" id="GO:0016747">
    <property type="term" value="F:acyltransferase activity, transferring groups other than amino-acyl groups"/>
    <property type="evidence" value="ECO:0007669"/>
    <property type="project" value="InterPro"/>
</dbReference>
<comment type="caution">
    <text evidence="2">The sequence shown here is derived from an EMBL/GenBank/DDBJ whole genome shotgun (WGS) entry which is preliminary data.</text>
</comment>